<proteinExistence type="predicted"/>
<sequence length="213" mass="22681">MSAPDHLLYRQVRLDIGLLAARRVATAPVPACPGWTVTDLVAHLVEVAASVAARLGSPAGTAPRGMTDVDLALAEWERVCHVLEPLVELEGPRSAGRMVMDAFTHLLDLHAALDVPPDPGHPAYPSTLDLLVGGFSASVKAHGLPALRIESPTATWTAGDGPVVRTLRAGTHDLHRSLAGRRSHAEIAALDWDGAHEPWLPAFRWGPFTPPVD</sequence>
<dbReference type="InterPro" id="IPR017517">
    <property type="entry name" value="Maleyloyr_isom"/>
</dbReference>
<name>A0A1H0KVD6_9PSEU</name>
<accession>A0A1H0KVD6</accession>
<evidence type="ECO:0000259" key="1">
    <source>
        <dbReference type="Pfam" id="PF11716"/>
    </source>
</evidence>
<feature type="domain" description="Mycothiol-dependent maleylpyruvate isomerase metal-binding" evidence="1">
    <location>
        <begin position="25"/>
        <end position="124"/>
    </location>
</feature>
<reference evidence="3" key="1">
    <citation type="submission" date="2016-10" db="EMBL/GenBank/DDBJ databases">
        <authorList>
            <person name="Varghese N."/>
            <person name="Submissions S."/>
        </authorList>
    </citation>
    <scope>NUCLEOTIDE SEQUENCE [LARGE SCALE GENOMIC DNA]</scope>
    <source>
        <strain evidence="3">CGMCC 4.6609</strain>
    </source>
</reference>
<keyword evidence="3" id="KW-1185">Reference proteome</keyword>
<dbReference type="AlphaFoldDB" id="A0A1H0KVD6"/>
<dbReference type="Pfam" id="PF11716">
    <property type="entry name" value="MDMPI_N"/>
    <property type="match status" value="1"/>
</dbReference>
<dbReference type="Proteomes" id="UP000199691">
    <property type="component" value="Unassembled WGS sequence"/>
</dbReference>
<dbReference type="SUPFAM" id="SSF109854">
    <property type="entry name" value="DinB/YfiT-like putative metalloenzymes"/>
    <property type="match status" value="1"/>
</dbReference>
<dbReference type="NCBIfam" id="TIGR03083">
    <property type="entry name" value="maleylpyruvate isomerase family mycothiol-dependent enzyme"/>
    <property type="match status" value="1"/>
</dbReference>
<evidence type="ECO:0000313" key="3">
    <source>
        <dbReference type="Proteomes" id="UP000199691"/>
    </source>
</evidence>
<organism evidence="2 3">
    <name type="scientific">Lentzea jiangxiensis</name>
    <dbReference type="NCBI Taxonomy" id="641025"/>
    <lineage>
        <taxon>Bacteria</taxon>
        <taxon>Bacillati</taxon>
        <taxon>Actinomycetota</taxon>
        <taxon>Actinomycetes</taxon>
        <taxon>Pseudonocardiales</taxon>
        <taxon>Pseudonocardiaceae</taxon>
        <taxon>Lentzea</taxon>
    </lineage>
</organism>
<dbReference type="EMBL" id="FNIX01000003">
    <property type="protein sequence ID" value="SDO59899.1"/>
    <property type="molecule type" value="Genomic_DNA"/>
</dbReference>
<gene>
    <name evidence="2" type="ORF">SAMN05421507_10381</name>
</gene>
<dbReference type="InterPro" id="IPR024344">
    <property type="entry name" value="MDMPI_metal-binding"/>
</dbReference>
<dbReference type="STRING" id="641025.SAMN05421507_10381"/>
<protein>
    <submittedName>
        <fullName evidence="2">TIGR03083 family protein</fullName>
    </submittedName>
</protein>
<dbReference type="GO" id="GO:0046872">
    <property type="term" value="F:metal ion binding"/>
    <property type="evidence" value="ECO:0007669"/>
    <property type="project" value="InterPro"/>
</dbReference>
<evidence type="ECO:0000313" key="2">
    <source>
        <dbReference type="EMBL" id="SDO59899.1"/>
    </source>
</evidence>
<dbReference type="RefSeq" id="WP_245733351.1">
    <property type="nucleotide sequence ID" value="NZ_FNIX01000003.1"/>
</dbReference>
<dbReference type="InterPro" id="IPR034660">
    <property type="entry name" value="DinB/YfiT-like"/>
</dbReference>